<organism evidence="1">
    <name type="scientific">Cacopsylla melanoneura</name>
    <dbReference type="NCBI Taxonomy" id="428564"/>
    <lineage>
        <taxon>Eukaryota</taxon>
        <taxon>Metazoa</taxon>
        <taxon>Ecdysozoa</taxon>
        <taxon>Arthropoda</taxon>
        <taxon>Hexapoda</taxon>
        <taxon>Insecta</taxon>
        <taxon>Pterygota</taxon>
        <taxon>Neoptera</taxon>
        <taxon>Paraneoptera</taxon>
        <taxon>Hemiptera</taxon>
        <taxon>Sternorrhyncha</taxon>
        <taxon>Psylloidea</taxon>
        <taxon>Psyllidae</taxon>
        <taxon>Psyllinae</taxon>
        <taxon>Cacopsylla</taxon>
    </lineage>
</organism>
<evidence type="ECO:0000313" key="1">
    <source>
        <dbReference type="EMBL" id="CAG6756007.1"/>
    </source>
</evidence>
<dbReference type="EMBL" id="HBUF01543512">
    <property type="protein sequence ID" value="CAG6756009.1"/>
    <property type="molecule type" value="Transcribed_RNA"/>
</dbReference>
<protein>
    <submittedName>
        <fullName evidence="1">Uncharacterized protein</fullName>
    </submittedName>
</protein>
<dbReference type="EMBL" id="HBUF01543511">
    <property type="protein sequence ID" value="CAG6756007.1"/>
    <property type="molecule type" value="Transcribed_RNA"/>
</dbReference>
<dbReference type="EMBL" id="HBUF01543510">
    <property type="protein sequence ID" value="CAG6756005.1"/>
    <property type="molecule type" value="Transcribed_RNA"/>
</dbReference>
<dbReference type="AlphaFoldDB" id="A0A8D9A1J2"/>
<dbReference type="EMBL" id="HBUF01543508">
    <property type="protein sequence ID" value="CAG6756001.1"/>
    <property type="molecule type" value="Transcribed_RNA"/>
</dbReference>
<name>A0A8D9A1J2_9HEMI</name>
<dbReference type="EMBL" id="HBUF01543509">
    <property type="protein sequence ID" value="CAG6756003.1"/>
    <property type="molecule type" value="Transcribed_RNA"/>
</dbReference>
<reference evidence="1" key="1">
    <citation type="submission" date="2021-05" db="EMBL/GenBank/DDBJ databases">
        <authorList>
            <person name="Alioto T."/>
            <person name="Alioto T."/>
            <person name="Gomez Garrido J."/>
        </authorList>
    </citation>
    <scope>NUCLEOTIDE SEQUENCE</scope>
</reference>
<sequence length="126" mass="14409">MSGFTNLLSALNTSVKYSDDLYTGFLLSSCSIGFKWVFRFFAGISSQGVMVIGNKVQVVLRVIFTDTSNNTIFRTIIGLTIQKLWGFKFTHWRKKTLVTKKLSAFSESYLMSSFPCIIKCSYWSYF</sequence>
<proteinExistence type="predicted"/>
<accession>A0A8D9A1J2</accession>